<evidence type="ECO:0000256" key="2">
    <source>
        <dbReference type="ARBA" id="ARBA00023163"/>
    </source>
</evidence>
<accession>A0A8H4GZR9</accession>
<dbReference type="GO" id="GO:0001228">
    <property type="term" value="F:DNA-binding transcription activator activity, RNA polymerase II-specific"/>
    <property type="evidence" value="ECO:0007669"/>
    <property type="project" value="TreeGrafter"/>
</dbReference>
<dbReference type="AlphaFoldDB" id="A0A8H4GZR9"/>
<organism evidence="4 5">
    <name type="scientific">Aspergillus fumigatiaffinis</name>
    <dbReference type="NCBI Taxonomy" id="340414"/>
    <lineage>
        <taxon>Eukaryota</taxon>
        <taxon>Fungi</taxon>
        <taxon>Dikarya</taxon>
        <taxon>Ascomycota</taxon>
        <taxon>Pezizomycotina</taxon>
        <taxon>Eurotiomycetes</taxon>
        <taxon>Eurotiomycetidae</taxon>
        <taxon>Eurotiales</taxon>
        <taxon>Aspergillaceae</taxon>
        <taxon>Aspergillus</taxon>
        <taxon>Aspergillus subgen. Fumigati</taxon>
    </lineage>
</organism>
<dbReference type="CDD" id="cd00067">
    <property type="entry name" value="GAL4"/>
    <property type="match status" value="1"/>
</dbReference>
<sequence>MTLSASRGRGLAAETANCEIEGRLRRTLTADATELNDGGFTSQCDEIRPRCVRCRTYGVLCNFNFNIPDLQPLSERRVQKTVQGFGLPSSQAPIRDAIRADEGTISFMLDPHDRELFYWFRNRTLFSLVSIPDSRYPGSDGCPWPLPGRSTNSSSVFTGIVSPVSMHDVIQQVVEPTYQGRAQGSSVGHSWRPWHLDLLVHQRLYTPEDAWPLRASDSSDLAWIRLGAGKMTLWNLVNPMRPESVFRVMTETFAYLHRPLPRKGIDGVSIELAELCGLHELLTQETNPYFSVAHGLSRLLEAPKGAASQGAVILVSRHMHNEFGALLENKDSGALLLLSLWYTRARESKWWMGIRARYELPAVCTYLRRYHSENGIIQGLIPGTV</sequence>
<proteinExistence type="predicted"/>
<dbReference type="GO" id="GO:0008270">
    <property type="term" value="F:zinc ion binding"/>
    <property type="evidence" value="ECO:0007669"/>
    <property type="project" value="InterPro"/>
</dbReference>
<dbReference type="EMBL" id="JAAAPX010000093">
    <property type="protein sequence ID" value="KAF4232251.1"/>
    <property type="molecule type" value="Genomic_DNA"/>
</dbReference>
<keyword evidence="2" id="KW-0804">Transcription</keyword>
<gene>
    <name evidence="4" type="ORF">CNMCM6805_010087</name>
</gene>
<comment type="caution">
    <text evidence="4">The sequence shown here is derived from an EMBL/GenBank/DDBJ whole genome shotgun (WGS) entry which is preliminary data.</text>
</comment>
<name>A0A8H4GZR9_9EURO</name>
<reference evidence="4" key="2">
    <citation type="submission" date="2020-04" db="EMBL/GenBank/DDBJ databases">
        <authorList>
            <person name="Santos R.A.C."/>
            <person name="Steenwyk J.L."/>
            <person name="Rivero-Menendez O."/>
            <person name="Mead M.E."/>
            <person name="Silva L.P."/>
            <person name="Bastos R.W."/>
            <person name="Alastruey-Izquierdo A."/>
            <person name="Goldman G.H."/>
            <person name="Rokas A."/>
        </authorList>
    </citation>
    <scope>NUCLEOTIDE SEQUENCE</scope>
    <source>
        <strain evidence="4">CNM-CM6805</strain>
    </source>
</reference>
<keyword evidence="1" id="KW-0805">Transcription regulation</keyword>
<dbReference type="InterPro" id="IPR001138">
    <property type="entry name" value="Zn2Cys6_DnaBD"/>
</dbReference>
<reference evidence="4" key="1">
    <citation type="journal article" date="2020" name="bioRxiv">
        <title>Genomic and phenotypic heterogeneity of clinical isolates of the human pathogens Aspergillus fumigatus, Aspergillus lentulus and Aspergillus fumigatiaffinis.</title>
        <authorList>
            <person name="dos Santos R.A.C."/>
            <person name="Steenwyk J.L."/>
            <person name="Rivero-Menendez O."/>
            <person name="Mead M.E."/>
            <person name="Silva L.P."/>
            <person name="Bastos R.W."/>
            <person name="Alastruey-Izquierdo A."/>
            <person name="Goldman G.H."/>
            <person name="Rokas A."/>
        </authorList>
    </citation>
    <scope>NUCLEOTIDE SEQUENCE</scope>
    <source>
        <strain evidence="4">CNM-CM6805</strain>
    </source>
</reference>
<evidence type="ECO:0000313" key="5">
    <source>
        <dbReference type="Proteomes" id="UP000653565"/>
    </source>
</evidence>
<evidence type="ECO:0000313" key="4">
    <source>
        <dbReference type="EMBL" id="KAF4232251.1"/>
    </source>
</evidence>
<evidence type="ECO:0008006" key="6">
    <source>
        <dbReference type="Google" id="ProtNLM"/>
    </source>
</evidence>
<protein>
    <recommendedName>
        <fullName evidence="6">C6 finger domain-containing protein</fullName>
    </recommendedName>
</protein>
<dbReference type="PANTHER" id="PTHR47784:SF9">
    <property type="entry name" value="ZN(II)2CYS6 TRANSCRIPTION FACTOR (EUROFUNG)"/>
    <property type="match status" value="1"/>
</dbReference>
<evidence type="ECO:0000256" key="1">
    <source>
        <dbReference type="ARBA" id="ARBA00023015"/>
    </source>
</evidence>
<dbReference type="PANTHER" id="PTHR47784">
    <property type="entry name" value="STEROL UPTAKE CONTROL PROTEIN 2"/>
    <property type="match status" value="1"/>
</dbReference>
<keyword evidence="3" id="KW-0539">Nucleus</keyword>
<dbReference type="OrthoDB" id="3031538at2759"/>
<dbReference type="InterPro" id="IPR053157">
    <property type="entry name" value="Sterol_Uptake_Regulator"/>
</dbReference>
<keyword evidence="5" id="KW-1185">Reference proteome</keyword>
<dbReference type="Proteomes" id="UP000653565">
    <property type="component" value="Unassembled WGS sequence"/>
</dbReference>
<evidence type="ECO:0000256" key="3">
    <source>
        <dbReference type="ARBA" id="ARBA00023242"/>
    </source>
</evidence>